<keyword evidence="1" id="KW-0479">Metal-binding</keyword>
<dbReference type="EC" id="4.1.2.17" evidence="4"/>
<keyword evidence="2 4" id="KW-0456">Lyase</keyword>
<comment type="caution">
    <text evidence="4">The sequence shown here is derived from an EMBL/GenBank/DDBJ whole genome shotgun (WGS) entry which is preliminary data.</text>
</comment>
<protein>
    <submittedName>
        <fullName evidence="4">L-fuculose-phosphate aldolase</fullName>
        <ecNumber evidence="4">4.1.2.17</ecNumber>
    </submittedName>
</protein>
<evidence type="ECO:0000313" key="4">
    <source>
        <dbReference type="EMBL" id="NYI65998.1"/>
    </source>
</evidence>
<dbReference type="GO" id="GO:0008738">
    <property type="term" value="F:L-fuculose-phosphate aldolase activity"/>
    <property type="evidence" value="ECO:0007669"/>
    <property type="project" value="UniProtKB-EC"/>
</dbReference>
<organism evidence="4 5">
    <name type="scientific">Spelaeicoccus albus</name>
    <dbReference type="NCBI Taxonomy" id="1280376"/>
    <lineage>
        <taxon>Bacteria</taxon>
        <taxon>Bacillati</taxon>
        <taxon>Actinomycetota</taxon>
        <taxon>Actinomycetes</taxon>
        <taxon>Micrococcales</taxon>
        <taxon>Brevibacteriaceae</taxon>
        <taxon>Spelaeicoccus</taxon>
    </lineage>
</organism>
<evidence type="ECO:0000256" key="2">
    <source>
        <dbReference type="ARBA" id="ARBA00023239"/>
    </source>
</evidence>
<dbReference type="PANTHER" id="PTHR22789:SF0">
    <property type="entry name" value="3-OXO-TETRONATE 4-PHOSPHATE DECARBOXYLASE-RELATED"/>
    <property type="match status" value="1"/>
</dbReference>
<dbReference type="Pfam" id="PF00596">
    <property type="entry name" value="Aldolase_II"/>
    <property type="match status" value="1"/>
</dbReference>
<dbReference type="InterPro" id="IPR001303">
    <property type="entry name" value="Aldolase_II/adducin_N"/>
</dbReference>
<dbReference type="GO" id="GO:0019323">
    <property type="term" value="P:pentose catabolic process"/>
    <property type="evidence" value="ECO:0007669"/>
    <property type="project" value="TreeGrafter"/>
</dbReference>
<dbReference type="GO" id="GO:0046872">
    <property type="term" value="F:metal ion binding"/>
    <property type="evidence" value="ECO:0007669"/>
    <property type="project" value="UniProtKB-KW"/>
</dbReference>
<dbReference type="GO" id="GO:0005829">
    <property type="term" value="C:cytosol"/>
    <property type="evidence" value="ECO:0007669"/>
    <property type="project" value="TreeGrafter"/>
</dbReference>
<gene>
    <name evidence="4" type="ORF">BJY26_000304</name>
</gene>
<dbReference type="Gene3D" id="3.40.225.10">
    <property type="entry name" value="Class II aldolase/adducin N-terminal domain"/>
    <property type="match status" value="1"/>
</dbReference>
<reference evidence="4 5" key="1">
    <citation type="submission" date="2020-07" db="EMBL/GenBank/DDBJ databases">
        <title>Sequencing the genomes of 1000 actinobacteria strains.</title>
        <authorList>
            <person name="Klenk H.-P."/>
        </authorList>
    </citation>
    <scope>NUCLEOTIDE SEQUENCE [LARGE SCALE GENOMIC DNA]</scope>
    <source>
        <strain evidence="4 5">DSM 26341</strain>
    </source>
</reference>
<dbReference type="EMBL" id="JACBZP010000001">
    <property type="protein sequence ID" value="NYI65998.1"/>
    <property type="molecule type" value="Genomic_DNA"/>
</dbReference>
<dbReference type="RefSeq" id="WP_179425085.1">
    <property type="nucleotide sequence ID" value="NZ_JACBZP010000001.1"/>
</dbReference>
<dbReference type="InterPro" id="IPR036409">
    <property type="entry name" value="Aldolase_II/adducin_N_sf"/>
</dbReference>
<dbReference type="SMART" id="SM01007">
    <property type="entry name" value="Aldolase_II"/>
    <property type="match status" value="1"/>
</dbReference>
<accession>A0A7Z0AAC4</accession>
<evidence type="ECO:0000313" key="5">
    <source>
        <dbReference type="Proteomes" id="UP000539111"/>
    </source>
</evidence>
<dbReference type="InterPro" id="IPR050197">
    <property type="entry name" value="Aldolase_class_II_sugar_metab"/>
</dbReference>
<sequence>MTGPPDDVRTQVLATARRMLRDGLVVATSGNVSARVGDQIVVTPTGVPYDALTPEDLPILTLDGEQVGGRMAPTSEVPLHLGLYADADREPVGAIVHTHATYATAVSTLTREVPAVHYVLALCGGSVRVADYATYGTDALAENVRRAMTGRTAALMANHGSIAVGGDLAGAYERVTQLEWACRVYLIAAAAGTPALLPDGELDAAAAKFATYGQPGTAHDDERKRQS</sequence>
<dbReference type="Proteomes" id="UP000539111">
    <property type="component" value="Unassembled WGS sequence"/>
</dbReference>
<dbReference type="PANTHER" id="PTHR22789">
    <property type="entry name" value="FUCULOSE PHOSPHATE ALDOLASE"/>
    <property type="match status" value="1"/>
</dbReference>
<keyword evidence="5" id="KW-1185">Reference proteome</keyword>
<proteinExistence type="predicted"/>
<name>A0A7Z0AAC4_9MICO</name>
<evidence type="ECO:0000259" key="3">
    <source>
        <dbReference type="SMART" id="SM01007"/>
    </source>
</evidence>
<dbReference type="AlphaFoldDB" id="A0A7Z0AAC4"/>
<dbReference type="SUPFAM" id="SSF53639">
    <property type="entry name" value="AraD/HMP-PK domain-like"/>
    <property type="match status" value="1"/>
</dbReference>
<evidence type="ECO:0000256" key="1">
    <source>
        <dbReference type="ARBA" id="ARBA00022723"/>
    </source>
</evidence>
<feature type="domain" description="Class II aldolase/adducin N-terminal" evidence="3">
    <location>
        <begin position="10"/>
        <end position="186"/>
    </location>
</feature>